<dbReference type="Proteomes" id="UP000186817">
    <property type="component" value="Unassembled WGS sequence"/>
</dbReference>
<evidence type="ECO:0000313" key="1">
    <source>
        <dbReference type="EMBL" id="OLP89603.1"/>
    </source>
</evidence>
<comment type="caution">
    <text evidence="1">The sequence shown here is derived from an EMBL/GenBank/DDBJ whole genome shotgun (WGS) entry which is preliminary data.</text>
</comment>
<sequence>MNPRYSPGQNLLQTLEITPGGLKAFEGPYLKPSSVVLGVLRLNCKVAELGGGVVKKRYIGSALPNELSFLFIIEASEFQGAQARLSAPPKFPGVARSFEKESYSKFCDKGYGWCKPVWMLVNLDLVLMRKGLCEFGKPADYMDRLVNLDLVLMRKGLCEFGKPADYTDRISPKPLPSQTPEAWLKEDGGPPLDAAEACGIRQYSLGM</sequence>
<dbReference type="AlphaFoldDB" id="A0A1Q9D360"/>
<gene>
    <name evidence="1" type="ORF">AK812_SmicGene28920</name>
</gene>
<reference evidence="1 2" key="1">
    <citation type="submission" date="2016-02" db="EMBL/GenBank/DDBJ databases">
        <title>Genome analysis of coral dinoflagellate symbionts highlights evolutionary adaptations to a symbiotic lifestyle.</title>
        <authorList>
            <person name="Aranda M."/>
            <person name="Li Y."/>
            <person name="Liew Y.J."/>
            <person name="Baumgarten S."/>
            <person name="Simakov O."/>
            <person name="Wilson M."/>
            <person name="Piel J."/>
            <person name="Ashoor H."/>
            <person name="Bougouffa S."/>
            <person name="Bajic V.B."/>
            <person name="Ryu T."/>
            <person name="Ravasi T."/>
            <person name="Bayer T."/>
            <person name="Micklem G."/>
            <person name="Kim H."/>
            <person name="Bhak J."/>
            <person name="Lajeunesse T.C."/>
            <person name="Voolstra C.R."/>
        </authorList>
    </citation>
    <scope>NUCLEOTIDE SEQUENCE [LARGE SCALE GENOMIC DNA]</scope>
    <source>
        <strain evidence="1 2">CCMP2467</strain>
    </source>
</reference>
<name>A0A1Q9D360_SYMMI</name>
<proteinExistence type="predicted"/>
<organism evidence="1 2">
    <name type="scientific">Symbiodinium microadriaticum</name>
    <name type="common">Dinoflagellate</name>
    <name type="synonym">Zooxanthella microadriatica</name>
    <dbReference type="NCBI Taxonomy" id="2951"/>
    <lineage>
        <taxon>Eukaryota</taxon>
        <taxon>Sar</taxon>
        <taxon>Alveolata</taxon>
        <taxon>Dinophyceae</taxon>
        <taxon>Suessiales</taxon>
        <taxon>Symbiodiniaceae</taxon>
        <taxon>Symbiodinium</taxon>
    </lineage>
</organism>
<protein>
    <submittedName>
        <fullName evidence="1">Uncharacterized protein</fullName>
    </submittedName>
</protein>
<dbReference type="EMBL" id="LSRX01000752">
    <property type="protein sequence ID" value="OLP89603.1"/>
    <property type="molecule type" value="Genomic_DNA"/>
</dbReference>
<keyword evidence="2" id="KW-1185">Reference proteome</keyword>
<evidence type="ECO:0000313" key="2">
    <source>
        <dbReference type="Proteomes" id="UP000186817"/>
    </source>
</evidence>
<accession>A0A1Q9D360</accession>